<gene>
    <name evidence="2" type="ORF">DMB65_15490</name>
</gene>
<keyword evidence="3" id="KW-1185">Reference proteome</keyword>
<feature type="chain" id="PRO_5015874232" description="Outer membrane protein beta-barrel domain-containing protein" evidence="1">
    <location>
        <begin position="20"/>
        <end position="168"/>
    </location>
</feature>
<organism evidence="2 3">
    <name type="scientific">Flavobacterium cheongpyeongense</name>
    <dbReference type="NCBI Taxonomy" id="2212651"/>
    <lineage>
        <taxon>Bacteria</taxon>
        <taxon>Pseudomonadati</taxon>
        <taxon>Bacteroidota</taxon>
        <taxon>Flavobacteriia</taxon>
        <taxon>Flavobacteriales</taxon>
        <taxon>Flavobacteriaceae</taxon>
        <taxon>Flavobacterium</taxon>
    </lineage>
</organism>
<sequence>MKKIILSAIAVMAFGFANAQEQTAKGKWLIEANTGFGNGVGSTQFGLVSSDGTTEWNIGAEGGYFVADNLAVKLGLGYGDDGEDFSTFAYKVGAKYYIANKFPVELSYNGVDNKDWDENPSYVGIQGGYAIFLGSNVSIEPGVRYNHSLNDDYFESAFQFNVGFALHF</sequence>
<dbReference type="RefSeq" id="WP_110307542.1">
    <property type="nucleotide sequence ID" value="NZ_QJHK01000014.1"/>
</dbReference>
<protein>
    <recommendedName>
        <fullName evidence="4">Outer membrane protein beta-barrel domain-containing protein</fullName>
    </recommendedName>
</protein>
<comment type="caution">
    <text evidence="2">The sequence shown here is derived from an EMBL/GenBank/DDBJ whole genome shotgun (WGS) entry which is preliminary data.</text>
</comment>
<dbReference type="Proteomes" id="UP000247903">
    <property type="component" value="Unassembled WGS sequence"/>
</dbReference>
<dbReference type="AlphaFoldDB" id="A0A2V4BLS9"/>
<evidence type="ECO:0008006" key="4">
    <source>
        <dbReference type="Google" id="ProtNLM"/>
    </source>
</evidence>
<evidence type="ECO:0000313" key="3">
    <source>
        <dbReference type="Proteomes" id="UP000247903"/>
    </source>
</evidence>
<dbReference type="OrthoDB" id="945117at2"/>
<proteinExistence type="predicted"/>
<evidence type="ECO:0000256" key="1">
    <source>
        <dbReference type="SAM" id="SignalP"/>
    </source>
</evidence>
<evidence type="ECO:0000313" key="2">
    <source>
        <dbReference type="EMBL" id="PXY39918.1"/>
    </source>
</evidence>
<dbReference type="EMBL" id="QJHK01000014">
    <property type="protein sequence ID" value="PXY39918.1"/>
    <property type="molecule type" value="Genomic_DNA"/>
</dbReference>
<keyword evidence="1" id="KW-0732">Signal</keyword>
<feature type="signal peptide" evidence="1">
    <location>
        <begin position="1"/>
        <end position="19"/>
    </location>
</feature>
<accession>A0A2V4BLS9</accession>
<reference evidence="2 3" key="1">
    <citation type="submission" date="2018-05" db="EMBL/GenBank/DDBJ databases">
        <title>Flavobacterium sp. strain IMCC34759, incomplete genome.</title>
        <authorList>
            <person name="Joung Y."/>
            <person name="Cho J."/>
        </authorList>
    </citation>
    <scope>NUCLEOTIDE SEQUENCE [LARGE SCALE GENOMIC DNA]</scope>
    <source>
        <strain evidence="2 3">IMCC34759</strain>
    </source>
</reference>
<name>A0A2V4BLS9_9FLAO</name>